<evidence type="ECO:0000313" key="2">
    <source>
        <dbReference type="Proteomes" id="UP000185062"/>
    </source>
</evidence>
<reference evidence="1 2" key="1">
    <citation type="submission" date="2016-12" db="EMBL/GenBank/DDBJ databases">
        <authorList>
            <person name="Song W.-J."/>
            <person name="Kurnit D.M."/>
        </authorList>
    </citation>
    <scope>NUCLEOTIDE SEQUENCE [LARGE SCALE GENOMIC DNA]</scope>
    <source>
        <strain evidence="1 2">ATCC 49181</strain>
    </source>
</reference>
<proteinExistence type="predicted"/>
<dbReference type="AlphaFoldDB" id="A0A1N6ID25"/>
<accession>A0A1N6ID25</accession>
<protein>
    <submittedName>
        <fullName evidence="1">Uncharacterized protein</fullName>
    </submittedName>
</protein>
<keyword evidence="2" id="KW-1185">Reference proteome</keyword>
<name>A0A1N6ID25_9PROT</name>
<organism evidence="1 2">
    <name type="scientific">Nitrosomonas cryotolerans ATCC 49181</name>
    <dbReference type="NCBI Taxonomy" id="1131553"/>
    <lineage>
        <taxon>Bacteria</taxon>
        <taxon>Pseudomonadati</taxon>
        <taxon>Pseudomonadota</taxon>
        <taxon>Betaproteobacteria</taxon>
        <taxon>Nitrosomonadales</taxon>
        <taxon>Nitrosomonadaceae</taxon>
        <taxon>Nitrosomonas</taxon>
    </lineage>
</organism>
<gene>
    <name evidence="1" type="ORF">SAMN02743940_1721</name>
</gene>
<sequence>MSLCRSRNHLMANGRLNGLPSMFFCQHTQSYGSMIKGVMEMVIDATLTEYERYRIYSSKENS</sequence>
<dbReference type="Proteomes" id="UP000185062">
    <property type="component" value="Unassembled WGS sequence"/>
</dbReference>
<evidence type="ECO:0000313" key="1">
    <source>
        <dbReference type="EMBL" id="SIO29845.1"/>
    </source>
</evidence>
<dbReference type="EMBL" id="FSRO01000001">
    <property type="protein sequence ID" value="SIO29845.1"/>
    <property type="molecule type" value="Genomic_DNA"/>
</dbReference>